<dbReference type="InterPro" id="IPR052901">
    <property type="entry name" value="Bact_TGase-like"/>
</dbReference>
<evidence type="ECO:0000313" key="4">
    <source>
        <dbReference type="Proteomes" id="UP001596045"/>
    </source>
</evidence>
<dbReference type="PANTHER" id="PTHR42736">
    <property type="entry name" value="PROTEIN-GLUTAMINE GAMMA-GLUTAMYLTRANSFERASE"/>
    <property type="match status" value="1"/>
</dbReference>
<keyword evidence="1" id="KW-0472">Membrane</keyword>
<dbReference type="SMART" id="SM00460">
    <property type="entry name" value="TGc"/>
    <property type="match status" value="1"/>
</dbReference>
<feature type="transmembrane region" description="Helical" evidence="1">
    <location>
        <begin position="79"/>
        <end position="97"/>
    </location>
</feature>
<name>A0ABW0M3J2_9BURK</name>
<sequence length="699" mass="77478">MTATPTARISVKMDEQPFLQYSISWFRVLTRDKSDTLLLLTACAMVLLPHFGHLPWWTSVTCAGLLAWRGWITLSGQRLPPIWLLLPLALLTMAGVYADHRTLLGRDAGVAMLVLLLTFKLLEMRARRDLFVVLLLSFFLLLTTFFYSQSVLTALMMIVTLVLILTVQLSFQYTGIVPPLRQRLRLGGLILALAVPLTLVLFLVFPRIQGPLWGLPGDAHGGRSGLSDSMAPGNISELALSDDIAFRIKFLDPPPAPANRYWRGAVLGDFDGRTWTQTRVSTLAGEARSALASLPGAAIRQQITMEPNGQRWLFALEAPRAAPTLEDMSVRITGDHQIRTSRPIGERVRYDVISHIASALPDHATPSVLQQALRLPENFNPRTLTFAATLRSQWRDDTALVNAALDFFRHEHFIYTLEPPLLGKDSVDDFLFSSRAGFCEHYASAFVVLMRAAGIPARVVTGYQGGEINSVDGMMTVRQSDAHAWSEVWLPPRGWVRIDPTAAAAPGRIETQLNNLLPRSMFGGLINLNPGQGDWWSKLSSAATIVRANWEALNNGWNQWALNYTPDRQRSFLAALGFEQFDWRALIALMSAIAAVAVGTVTLPLLLARSRANPLDKLYSALCARMAGRGIEREKHEGPSSYRRRLCATDSPLPPATKLAVERFMNLYEALRYGADCGPDNIPPAPLMAKLKLLLSQCR</sequence>
<reference evidence="4" key="1">
    <citation type="journal article" date="2019" name="Int. J. Syst. Evol. Microbiol.">
        <title>The Global Catalogue of Microorganisms (GCM) 10K type strain sequencing project: providing services to taxonomists for standard genome sequencing and annotation.</title>
        <authorList>
            <consortium name="The Broad Institute Genomics Platform"/>
            <consortium name="The Broad Institute Genome Sequencing Center for Infectious Disease"/>
            <person name="Wu L."/>
            <person name="Ma J."/>
        </authorList>
    </citation>
    <scope>NUCLEOTIDE SEQUENCE [LARGE SCALE GENOMIC DNA]</scope>
    <source>
        <strain evidence="4">JCM 17066</strain>
    </source>
</reference>
<evidence type="ECO:0000256" key="1">
    <source>
        <dbReference type="SAM" id="Phobius"/>
    </source>
</evidence>
<dbReference type="Pfam" id="PF01841">
    <property type="entry name" value="Transglut_core"/>
    <property type="match status" value="1"/>
</dbReference>
<gene>
    <name evidence="3" type="ORF">ACFPM8_01930</name>
</gene>
<accession>A0ABW0M3J2</accession>
<feature type="transmembrane region" description="Helical" evidence="1">
    <location>
        <begin position="186"/>
        <end position="205"/>
    </location>
</feature>
<dbReference type="InterPro" id="IPR025403">
    <property type="entry name" value="TgpA-like_C"/>
</dbReference>
<evidence type="ECO:0000313" key="3">
    <source>
        <dbReference type="EMBL" id="MFC5472708.1"/>
    </source>
</evidence>
<keyword evidence="1" id="KW-1133">Transmembrane helix</keyword>
<keyword evidence="1" id="KW-0812">Transmembrane</keyword>
<comment type="caution">
    <text evidence="3">The sequence shown here is derived from an EMBL/GenBank/DDBJ whole genome shotgun (WGS) entry which is preliminary data.</text>
</comment>
<dbReference type="PANTHER" id="PTHR42736:SF1">
    <property type="entry name" value="PROTEIN-GLUTAMINE GAMMA-GLUTAMYLTRANSFERASE"/>
    <property type="match status" value="1"/>
</dbReference>
<feature type="transmembrane region" description="Helical" evidence="1">
    <location>
        <begin position="154"/>
        <end position="174"/>
    </location>
</feature>
<dbReference type="EMBL" id="JBHSMT010000005">
    <property type="protein sequence ID" value="MFC5472708.1"/>
    <property type="molecule type" value="Genomic_DNA"/>
</dbReference>
<proteinExistence type="predicted"/>
<dbReference type="InterPro" id="IPR021878">
    <property type="entry name" value="TgpA_N"/>
</dbReference>
<dbReference type="Proteomes" id="UP001596045">
    <property type="component" value="Unassembled WGS sequence"/>
</dbReference>
<dbReference type="InterPro" id="IPR038765">
    <property type="entry name" value="Papain-like_cys_pep_sf"/>
</dbReference>
<keyword evidence="4" id="KW-1185">Reference proteome</keyword>
<dbReference type="Pfam" id="PF11992">
    <property type="entry name" value="TgpA_N"/>
    <property type="match status" value="1"/>
</dbReference>
<evidence type="ECO:0000259" key="2">
    <source>
        <dbReference type="SMART" id="SM00460"/>
    </source>
</evidence>
<dbReference type="SUPFAM" id="SSF54001">
    <property type="entry name" value="Cysteine proteinases"/>
    <property type="match status" value="1"/>
</dbReference>
<feature type="transmembrane region" description="Helical" evidence="1">
    <location>
        <begin position="583"/>
        <end position="607"/>
    </location>
</feature>
<feature type="transmembrane region" description="Helical" evidence="1">
    <location>
        <begin position="129"/>
        <end position="148"/>
    </location>
</feature>
<dbReference type="InterPro" id="IPR002931">
    <property type="entry name" value="Transglutaminase-like"/>
</dbReference>
<organism evidence="3 4">
    <name type="scientific">Paraherbaspirillum soli</name>
    <dbReference type="NCBI Taxonomy" id="631222"/>
    <lineage>
        <taxon>Bacteria</taxon>
        <taxon>Pseudomonadati</taxon>
        <taxon>Pseudomonadota</taxon>
        <taxon>Betaproteobacteria</taxon>
        <taxon>Burkholderiales</taxon>
        <taxon>Oxalobacteraceae</taxon>
        <taxon>Paraherbaspirillum</taxon>
    </lineage>
</organism>
<dbReference type="RefSeq" id="WP_378994397.1">
    <property type="nucleotide sequence ID" value="NZ_JBHSMT010000005.1"/>
</dbReference>
<protein>
    <submittedName>
        <fullName evidence="3">DUF3488 and DUF4129 domain-containing transglutaminase family protein</fullName>
    </submittedName>
</protein>
<feature type="domain" description="Transglutaminase-like" evidence="2">
    <location>
        <begin position="431"/>
        <end position="502"/>
    </location>
</feature>
<dbReference type="Gene3D" id="3.10.620.30">
    <property type="match status" value="1"/>
</dbReference>
<dbReference type="Pfam" id="PF13559">
    <property type="entry name" value="DUF4129"/>
    <property type="match status" value="1"/>
</dbReference>